<name>A0A0P0RSC7_9BURK</name>
<organism evidence="1 2">
    <name type="scientific">Paraburkholderia caribensis MBA4</name>
    <dbReference type="NCBI Taxonomy" id="1323664"/>
    <lineage>
        <taxon>Bacteria</taxon>
        <taxon>Pseudomonadati</taxon>
        <taxon>Pseudomonadota</taxon>
        <taxon>Betaproteobacteria</taxon>
        <taxon>Burkholderiales</taxon>
        <taxon>Burkholderiaceae</taxon>
        <taxon>Paraburkholderia</taxon>
    </lineage>
</organism>
<dbReference type="EMBL" id="CP012748">
    <property type="protein sequence ID" value="ALL71784.1"/>
    <property type="molecule type" value="Genomic_DNA"/>
</dbReference>
<protein>
    <submittedName>
        <fullName evidence="1">Uncharacterized protein</fullName>
    </submittedName>
</protein>
<dbReference type="AlphaFoldDB" id="A0A0P0RSC7"/>
<geneLocation type="plasmid" evidence="2"/>
<evidence type="ECO:0000313" key="2">
    <source>
        <dbReference type="Proteomes" id="UP000019146"/>
    </source>
</evidence>
<reference evidence="1 2" key="1">
    <citation type="journal article" date="2014" name="Genome Announc.">
        <title>Draft Genome Sequence of the Haloacid-Degrading Burkholderia caribensis Strain MBA4.</title>
        <authorList>
            <person name="Pan Y."/>
            <person name="Kong K.F."/>
            <person name="Tsang J.S."/>
        </authorList>
    </citation>
    <scope>NUCLEOTIDE SEQUENCE [LARGE SCALE GENOMIC DNA]</scope>
    <source>
        <strain evidence="1 2">MBA4</strain>
        <plasmid evidence="2">Plasmid</plasmid>
    </source>
</reference>
<evidence type="ECO:0000313" key="1">
    <source>
        <dbReference type="EMBL" id="ALL71784.1"/>
    </source>
</evidence>
<accession>A0A0P0RSC7</accession>
<keyword evidence="1" id="KW-0614">Plasmid</keyword>
<dbReference type="Proteomes" id="UP000019146">
    <property type="component" value="Plasmid unnamed"/>
</dbReference>
<sequence>MQIRGCHVNSTWLVELAIDGMGGLERPRHGQKRRQEALMRAHMQDDHDRCRQVVRESRCEGLERVDPARGRAHGDEVSVGQMASALHEYVYKANLMPQKPCCGAAKGAREGTGVTPRGSSH</sequence>
<dbReference type="KEGG" id="bcai:K788_0007044"/>
<proteinExistence type="predicted"/>
<gene>
    <name evidence="1" type="ORF">K788_0007044</name>
</gene>